<dbReference type="InterPro" id="IPR000835">
    <property type="entry name" value="HTH_MarR-typ"/>
</dbReference>
<accession>A0ABW6WFG8</accession>
<comment type="caution">
    <text evidence="2">The sequence shown here is derived from an EMBL/GenBank/DDBJ whole genome shotgun (WGS) entry which is preliminary data.</text>
</comment>
<reference evidence="2 3" key="1">
    <citation type="submission" date="2024-10" db="EMBL/GenBank/DDBJ databases">
        <title>The Natural Products Discovery Center: Release of the First 8490 Sequenced Strains for Exploring Actinobacteria Biosynthetic Diversity.</title>
        <authorList>
            <person name="Kalkreuter E."/>
            <person name="Kautsar S.A."/>
            <person name="Yang D."/>
            <person name="Bader C.D."/>
            <person name="Teijaro C.N."/>
            <person name="Fluegel L."/>
            <person name="Davis C.M."/>
            <person name="Simpson J.R."/>
            <person name="Lauterbach L."/>
            <person name="Steele A.D."/>
            <person name="Gui C."/>
            <person name="Meng S."/>
            <person name="Li G."/>
            <person name="Viehrig K."/>
            <person name="Ye F."/>
            <person name="Su P."/>
            <person name="Kiefer A.F."/>
            <person name="Nichols A."/>
            <person name="Cepeda A.J."/>
            <person name="Yan W."/>
            <person name="Fan B."/>
            <person name="Jiang Y."/>
            <person name="Adhikari A."/>
            <person name="Zheng C.-J."/>
            <person name="Schuster L."/>
            <person name="Cowan T.M."/>
            <person name="Smanski M.J."/>
            <person name="Chevrette M.G."/>
            <person name="De Carvalho L.P.S."/>
            <person name="Shen B."/>
        </authorList>
    </citation>
    <scope>NUCLEOTIDE SEQUENCE [LARGE SCALE GENOMIC DNA]</scope>
    <source>
        <strain evidence="2 3">NPDC000087</strain>
    </source>
</reference>
<evidence type="ECO:0000313" key="2">
    <source>
        <dbReference type="EMBL" id="MFF5292039.1"/>
    </source>
</evidence>
<dbReference type="InterPro" id="IPR036390">
    <property type="entry name" value="WH_DNA-bd_sf"/>
</dbReference>
<evidence type="ECO:0000313" key="3">
    <source>
        <dbReference type="Proteomes" id="UP001602245"/>
    </source>
</evidence>
<evidence type="ECO:0000259" key="1">
    <source>
        <dbReference type="SMART" id="SM00347"/>
    </source>
</evidence>
<dbReference type="EMBL" id="JBIAZU010000004">
    <property type="protein sequence ID" value="MFF5292039.1"/>
    <property type="molecule type" value="Genomic_DNA"/>
</dbReference>
<dbReference type="SMART" id="SM00347">
    <property type="entry name" value="HTH_MARR"/>
    <property type="match status" value="1"/>
</dbReference>
<sequence length="170" mass="18610">MHISNVVAAYVLTVHDQLRGGMRYAELEPREVAALTLVAEHDGCSLDWLRSRIELTQSGTVRLVDRLAGRDLLRRGVSTGRGVPLHVTERGADSLRRWRGERDRIVDELMAAVPAEQRGLLVDAMAGVLAGQQRRRPQADAACRTCSWQVCGRDCPVDRSVPSTAAGGES</sequence>
<name>A0ABW6WFG8_9ACTN</name>
<protein>
    <submittedName>
        <fullName evidence="2">MarR family winged helix-turn-helix transcriptional regulator</fullName>
    </submittedName>
</protein>
<dbReference type="SUPFAM" id="SSF46785">
    <property type="entry name" value="Winged helix' DNA-binding domain"/>
    <property type="match status" value="1"/>
</dbReference>
<proteinExistence type="predicted"/>
<dbReference type="Gene3D" id="1.10.10.10">
    <property type="entry name" value="Winged helix-like DNA-binding domain superfamily/Winged helix DNA-binding domain"/>
    <property type="match status" value="1"/>
</dbReference>
<feature type="domain" description="HTH marR-type" evidence="1">
    <location>
        <begin position="19"/>
        <end position="118"/>
    </location>
</feature>
<dbReference type="RefSeq" id="WP_020509922.1">
    <property type="nucleotide sequence ID" value="NZ_JBIAZU010000004.1"/>
</dbReference>
<gene>
    <name evidence="2" type="ORF">ACFY35_21580</name>
</gene>
<keyword evidence="3" id="KW-1185">Reference proteome</keyword>
<dbReference type="Proteomes" id="UP001602245">
    <property type="component" value="Unassembled WGS sequence"/>
</dbReference>
<dbReference type="InterPro" id="IPR036388">
    <property type="entry name" value="WH-like_DNA-bd_sf"/>
</dbReference>
<organism evidence="2 3">
    <name type="scientific">Paractinoplanes globisporus</name>
    <dbReference type="NCBI Taxonomy" id="113565"/>
    <lineage>
        <taxon>Bacteria</taxon>
        <taxon>Bacillati</taxon>
        <taxon>Actinomycetota</taxon>
        <taxon>Actinomycetes</taxon>
        <taxon>Micromonosporales</taxon>
        <taxon>Micromonosporaceae</taxon>
        <taxon>Paractinoplanes</taxon>
    </lineage>
</organism>